<keyword evidence="1" id="KW-0812">Transmembrane</keyword>
<dbReference type="EMBL" id="UGYK01000002">
    <property type="protein sequence ID" value="SUI66544.1"/>
    <property type="molecule type" value="Genomic_DNA"/>
</dbReference>
<reference evidence="2 3" key="1">
    <citation type="submission" date="2018-06" db="EMBL/GenBank/DDBJ databases">
        <authorList>
            <consortium name="Pathogen Informatics"/>
            <person name="Doyle S."/>
        </authorList>
    </citation>
    <scope>NUCLEOTIDE SEQUENCE [LARGE SCALE GENOMIC DNA]</scope>
    <source>
        <strain evidence="2 3">NCTC10211</strain>
    </source>
</reference>
<evidence type="ECO:0000256" key="1">
    <source>
        <dbReference type="SAM" id="Phobius"/>
    </source>
</evidence>
<evidence type="ECO:0000313" key="3">
    <source>
        <dbReference type="Proteomes" id="UP000254765"/>
    </source>
</evidence>
<keyword evidence="1" id="KW-0472">Membrane</keyword>
<gene>
    <name evidence="2" type="primary">cvaA_4</name>
    <name evidence="2" type="ORF">NCTC10211_04050</name>
</gene>
<dbReference type="SUPFAM" id="SSF111369">
    <property type="entry name" value="HlyD-like secretion proteins"/>
    <property type="match status" value="1"/>
</dbReference>
<dbReference type="PANTHER" id="PTHR30386:SF28">
    <property type="entry name" value="EXPORTED PROTEIN"/>
    <property type="match status" value="1"/>
</dbReference>
<dbReference type="InterPro" id="IPR050739">
    <property type="entry name" value="MFP"/>
</dbReference>
<sequence length="251" mass="28661">MFRQEAIDNQRMKWRGRALLLPGIPVWGTTGLCLFFFIAFLTFAIAGTYTRRVNVTGEISTYPRAANVYSAVQGIVVKQFVTEGQVIAVGAPIYQIDVSKSTRSGVISDNQRRDIDGQLARIAQIINRLESSKQATLIMLEQQKAQYTAAFIRSTDILKRAQEGIRIMKENMESYRHYQTKGLINKDQLTNQVALYYQQQNNLLGLSGQNEQNALQITALESQIHIQGAEFDNQIYQMELQRYELQKERQT</sequence>
<accession>A0A379ZRW4</accession>
<keyword evidence="1" id="KW-1133">Transmembrane helix</keyword>
<dbReference type="AlphaFoldDB" id="A0A379ZRW4"/>
<name>A0A379ZRW4_SERMA</name>
<proteinExistence type="predicted"/>
<feature type="transmembrane region" description="Helical" evidence="1">
    <location>
        <begin position="20"/>
        <end position="46"/>
    </location>
</feature>
<protein>
    <submittedName>
        <fullName evidence="2">Colicin V secretion protein CvaA</fullName>
    </submittedName>
</protein>
<organism evidence="2 3">
    <name type="scientific">Serratia marcescens</name>
    <dbReference type="NCBI Taxonomy" id="615"/>
    <lineage>
        <taxon>Bacteria</taxon>
        <taxon>Pseudomonadati</taxon>
        <taxon>Pseudomonadota</taxon>
        <taxon>Gammaproteobacteria</taxon>
        <taxon>Enterobacterales</taxon>
        <taxon>Yersiniaceae</taxon>
        <taxon>Serratia</taxon>
    </lineage>
</organism>
<evidence type="ECO:0000313" key="2">
    <source>
        <dbReference type="EMBL" id="SUI66544.1"/>
    </source>
</evidence>
<dbReference type="Proteomes" id="UP000254765">
    <property type="component" value="Unassembled WGS sequence"/>
</dbReference>
<dbReference type="PANTHER" id="PTHR30386">
    <property type="entry name" value="MEMBRANE FUSION SUBUNIT OF EMRAB-TOLC MULTIDRUG EFFLUX PUMP"/>
    <property type="match status" value="1"/>
</dbReference>